<feature type="transmembrane region" description="Helical" evidence="1">
    <location>
        <begin position="164"/>
        <end position="190"/>
    </location>
</feature>
<dbReference type="EnsemblBacteria" id="AAL95244">
    <property type="protein sequence ID" value="AAL95244"/>
    <property type="gene ID" value="FN1048"/>
</dbReference>
<evidence type="ECO:0000256" key="1">
    <source>
        <dbReference type="SAM" id="Phobius"/>
    </source>
</evidence>
<dbReference type="EMBL" id="CP028101">
    <property type="protein sequence ID" value="AVQ15403.1"/>
    <property type="molecule type" value="Genomic_DNA"/>
</dbReference>
<name>Q8REQ0_FUSNN</name>
<dbReference type="BioCyc" id="FNUC190304:G1FZS-1629-MONOMER"/>
<sequence>MELSEKDEEYIISLIKQGKKVNAIIFVKDKIGMTLKDAKDYIDKKVNNEYYEENISISKEDEEYICSLINENKKLEAVIFLHKNKAMSLLEAKNYIDDLIFKKNIETNKESTNKWSYIYDKKLNALVPNLPGQKKALKIMLNIFLVLLVITLIQFLFLDRSSDIKMIILEFSILGILLFMITLPLISLHIHSIENKLKKLENLELSNQFEVKAFISNLELFLQVLLILIFIIVIPILFVKTYKKVDYKDYKEIFYFLVLIAMTIYGTYELLKMFKYKKYSLNINSREITLLYDKNEIKSIKIENLNYINFYAKKSRRGISSNIPVIQIFDMEKNIFTEMKVKISDYILLKMYFEKYKVMVSDDFKMF</sequence>
<keyword evidence="1" id="KW-1133">Transmembrane helix</keyword>
<feature type="transmembrane region" description="Helical" evidence="1">
    <location>
        <begin position="220"/>
        <end position="238"/>
    </location>
</feature>
<keyword evidence="4" id="KW-1185">Reference proteome</keyword>
<reference evidence="4" key="2">
    <citation type="journal article" date="2018" name="MSphere">
        <title>Fusobacterium Genomics Using MinION and Illumina Sequencing Enables Genome Completion and Correction.</title>
        <authorList>
            <person name="Todd S.M."/>
            <person name="Settlage R.E."/>
            <person name="Lahmers K.K."/>
            <person name="Slade D.J."/>
        </authorList>
    </citation>
    <scope>NUCLEOTIDE SEQUENCE [LARGE SCALE GENOMIC DNA]</scope>
    <source>
        <strain evidence="4">ATCC 25586</strain>
    </source>
</reference>
<feature type="transmembrane region" description="Helical" evidence="1">
    <location>
        <begin position="253"/>
        <end position="271"/>
    </location>
</feature>
<organism evidence="2">
    <name type="scientific">Fusobacterium nucleatum subsp. nucleatum (strain ATCC 25586 / DSM 15643 / BCRC 10681 / CIP 101130 / JCM 8532 / KCTC 2640 / LMG 13131 / VPI 4355)</name>
    <dbReference type="NCBI Taxonomy" id="190304"/>
    <lineage>
        <taxon>Bacteria</taxon>
        <taxon>Fusobacteriati</taxon>
        <taxon>Fusobacteriota</taxon>
        <taxon>Fusobacteriia</taxon>
        <taxon>Fusobacteriales</taxon>
        <taxon>Fusobacteriaceae</taxon>
        <taxon>Fusobacterium</taxon>
    </lineage>
</organism>
<dbReference type="InterPro" id="IPR014719">
    <property type="entry name" value="Ribosomal_bL12_C/ClpS-like"/>
</dbReference>
<reference evidence="2" key="1">
    <citation type="journal article" date="2002" name="J. Bacteriol.">
        <title>Genome sequence and analysis of the oral bacterium Fusobacterium nucleatum strain ATCC 25586.</title>
        <authorList>
            <person name="Kapatral V."/>
            <person name="Anderson I."/>
            <person name="Ivanova N."/>
            <person name="Reznik G."/>
            <person name="Los T."/>
            <person name="Lykidis A."/>
            <person name="Bhattacharyya A."/>
            <person name="Bartman A."/>
            <person name="Gardner W."/>
            <person name="Grechkin G."/>
            <person name="Zhu L."/>
            <person name="Vasieva O."/>
            <person name="Chu L."/>
            <person name="Kogan Y."/>
            <person name="Chaga O."/>
            <person name="Goltsman E."/>
            <person name="Bernal A."/>
            <person name="Larsen N."/>
            <person name="D'Souza M."/>
            <person name="Walunas T."/>
            <person name="Pusch G."/>
            <person name="Haselkorn R."/>
            <person name="Fonstein M."/>
            <person name="Kyrpides N."/>
            <person name="Overbeek R."/>
        </authorList>
    </citation>
    <scope>NUCLEOTIDE SEQUENCE [LARGE SCALE GENOMIC DNA]</scope>
    <source>
        <strain evidence="2">ATCC 25586</strain>
    </source>
</reference>
<proteinExistence type="predicted"/>
<dbReference type="KEGG" id="fnu:FN1048"/>
<keyword evidence="1" id="KW-0812">Transmembrane</keyword>
<accession>Q8REQ0</accession>
<protein>
    <submittedName>
        <fullName evidence="3">ABC transporter permease</fullName>
    </submittedName>
    <submittedName>
        <fullName evidence="2">Hypothetical membrane-spanning protein</fullName>
    </submittedName>
</protein>
<dbReference type="PaxDb" id="190304-FN1048"/>
<evidence type="ECO:0000313" key="2">
    <source>
        <dbReference type="EMBL" id="AAL95244.1"/>
    </source>
</evidence>
<dbReference type="GeneID" id="79784029"/>
<dbReference type="InParanoid" id="Q8REQ0"/>
<dbReference type="HOGENOM" id="CLU_058828_0_0_0"/>
<dbReference type="Proteomes" id="UP000241660">
    <property type="component" value="Chromosome"/>
</dbReference>
<dbReference type="EMBL" id="AE009951">
    <property type="protein sequence ID" value="AAL95244.1"/>
    <property type="molecule type" value="Genomic_DNA"/>
</dbReference>
<dbReference type="Gene3D" id="3.30.1390.10">
    <property type="match status" value="1"/>
</dbReference>
<dbReference type="eggNOG" id="ENOG502ZAN5">
    <property type="taxonomic scope" value="Bacteria"/>
</dbReference>
<evidence type="ECO:0000313" key="4">
    <source>
        <dbReference type="Proteomes" id="UP000241660"/>
    </source>
</evidence>
<dbReference type="PATRIC" id="fig|190304.8.peg.1612"/>
<evidence type="ECO:0000313" key="3">
    <source>
        <dbReference type="EMBL" id="AVQ15403.1"/>
    </source>
</evidence>
<gene>
    <name evidence="2" type="ordered locus">FN1048</name>
    <name evidence="3" type="ORF">C7Y58_08260</name>
</gene>
<reference evidence="3" key="3">
    <citation type="submission" date="2018-03" db="EMBL/GenBank/DDBJ databases">
        <title>Complete Fusobacterium genomes using hybrid Minion sequencing.</title>
        <authorList>
            <person name="Slade D.J."/>
            <person name="Lahmers K."/>
        </authorList>
    </citation>
    <scope>NUCLEOTIDE SEQUENCE</scope>
    <source>
        <strain evidence="3">ATCC 25586</strain>
    </source>
</reference>
<dbReference type="RefSeq" id="WP_011016862.1">
    <property type="nucleotide sequence ID" value="NZ_CP028101.1"/>
</dbReference>
<keyword evidence="1" id="KW-0472">Membrane</keyword>
<feature type="transmembrane region" description="Helical" evidence="1">
    <location>
        <begin position="139"/>
        <end position="158"/>
    </location>
</feature>
<dbReference type="STRING" id="190304.FN1048"/>
<dbReference type="AlphaFoldDB" id="Q8REQ0"/>